<organism evidence="1 2">
    <name type="scientific">Ogataea philodendri</name>
    <dbReference type="NCBI Taxonomy" id="1378263"/>
    <lineage>
        <taxon>Eukaryota</taxon>
        <taxon>Fungi</taxon>
        <taxon>Dikarya</taxon>
        <taxon>Ascomycota</taxon>
        <taxon>Saccharomycotina</taxon>
        <taxon>Pichiomycetes</taxon>
        <taxon>Pichiales</taxon>
        <taxon>Pichiaceae</taxon>
        <taxon>Ogataea</taxon>
    </lineage>
</organism>
<dbReference type="GeneID" id="70238433"/>
<protein>
    <submittedName>
        <fullName evidence="1">Uncharacterized protein</fullName>
    </submittedName>
</protein>
<name>A0A9P8NXK1_9ASCO</name>
<dbReference type="RefSeq" id="XP_046058733.1">
    <property type="nucleotide sequence ID" value="XM_046207759.1"/>
</dbReference>
<accession>A0A9P8NXK1</accession>
<proteinExistence type="predicted"/>
<sequence length="142" mass="15822">MRSTSANHLAVSIQWAHSPPRTRSTDELSSGRSSAEATYTSVGVVICSAAFLDLSTITEDTSVAITFLNSGASGTKTWPVPHPTSNNVPNWLPSVAKWYFRISSNKLRGYCGRNWLYWPASNFLWEKADITYITLKLRGKFF</sequence>
<gene>
    <name evidence="1" type="ORF">OGAPHI_006469</name>
</gene>
<dbReference type="Proteomes" id="UP000769157">
    <property type="component" value="Unassembled WGS sequence"/>
</dbReference>
<keyword evidence="2" id="KW-1185">Reference proteome</keyword>
<reference evidence="1" key="2">
    <citation type="submission" date="2021-01" db="EMBL/GenBank/DDBJ databases">
        <authorList>
            <person name="Schikora-Tamarit M.A."/>
        </authorList>
    </citation>
    <scope>NUCLEOTIDE SEQUENCE</scope>
    <source>
        <strain evidence="1">CBS6075</strain>
    </source>
</reference>
<reference evidence="1" key="1">
    <citation type="journal article" date="2021" name="Open Biol.">
        <title>Shared evolutionary footprints suggest mitochondrial oxidative damage underlies multiple complex I losses in fungi.</title>
        <authorList>
            <person name="Schikora-Tamarit M.A."/>
            <person name="Marcet-Houben M."/>
            <person name="Nosek J."/>
            <person name="Gabaldon T."/>
        </authorList>
    </citation>
    <scope>NUCLEOTIDE SEQUENCE</scope>
    <source>
        <strain evidence="1">CBS6075</strain>
    </source>
</reference>
<evidence type="ECO:0000313" key="2">
    <source>
        <dbReference type="Proteomes" id="UP000769157"/>
    </source>
</evidence>
<dbReference type="EMBL" id="JAEUBE010000439">
    <property type="protein sequence ID" value="KAH3661620.1"/>
    <property type="molecule type" value="Genomic_DNA"/>
</dbReference>
<dbReference type="AlphaFoldDB" id="A0A9P8NXK1"/>
<comment type="caution">
    <text evidence="1">The sequence shown here is derived from an EMBL/GenBank/DDBJ whole genome shotgun (WGS) entry which is preliminary data.</text>
</comment>
<evidence type="ECO:0000313" key="1">
    <source>
        <dbReference type="EMBL" id="KAH3661620.1"/>
    </source>
</evidence>